<comment type="caution">
    <text evidence="1">The sequence shown here is derived from an EMBL/GenBank/DDBJ whole genome shotgun (WGS) entry which is preliminary data.</text>
</comment>
<organism evidence="1 2">
    <name type="scientific">Halospeciosus flavus</name>
    <dbReference type="NCBI Taxonomy" id="3032283"/>
    <lineage>
        <taxon>Archaea</taxon>
        <taxon>Methanobacteriati</taxon>
        <taxon>Methanobacteriota</taxon>
        <taxon>Stenosarchaea group</taxon>
        <taxon>Halobacteria</taxon>
        <taxon>Halobacteriales</taxon>
        <taxon>Halobacteriaceae</taxon>
        <taxon>Halospeciosus</taxon>
    </lineage>
</organism>
<protein>
    <submittedName>
        <fullName evidence="1">Uncharacterized protein</fullName>
    </submittedName>
</protein>
<dbReference type="Proteomes" id="UP001596447">
    <property type="component" value="Unassembled WGS sequence"/>
</dbReference>
<sequence length="150" mass="17293">MDTDVAAELVELLRDRDGVDLRVVLAYEGDDYETVFVHDEVAEQFTDEQFDELAKRFVLKSLDDWVEQPEFATYGHLDVVTRWFHEIVVVQVPVGEWSGVLLSFERADVEDVGGVIEEILDYVDEPDHGLREEEFDEEAVAEVAEEHFDD</sequence>
<dbReference type="RefSeq" id="WP_279529788.1">
    <property type="nucleotide sequence ID" value="NZ_CP122312.1"/>
</dbReference>
<dbReference type="EMBL" id="JBHTAR010000011">
    <property type="protein sequence ID" value="MFC7199865.1"/>
    <property type="molecule type" value="Genomic_DNA"/>
</dbReference>
<evidence type="ECO:0000313" key="1">
    <source>
        <dbReference type="EMBL" id="MFC7199865.1"/>
    </source>
</evidence>
<accession>A0ABD5Z3S6</accession>
<keyword evidence="2" id="KW-1185">Reference proteome</keyword>
<dbReference type="AlphaFoldDB" id="A0ABD5Z3S6"/>
<evidence type="ECO:0000313" key="2">
    <source>
        <dbReference type="Proteomes" id="UP001596447"/>
    </source>
</evidence>
<reference evidence="1 2" key="1">
    <citation type="journal article" date="2019" name="Int. J. Syst. Evol. Microbiol.">
        <title>The Global Catalogue of Microorganisms (GCM) 10K type strain sequencing project: providing services to taxonomists for standard genome sequencing and annotation.</title>
        <authorList>
            <consortium name="The Broad Institute Genomics Platform"/>
            <consortium name="The Broad Institute Genome Sequencing Center for Infectious Disease"/>
            <person name="Wu L."/>
            <person name="Ma J."/>
        </authorList>
    </citation>
    <scope>NUCLEOTIDE SEQUENCE [LARGE SCALE GENOMIC DNA]</scope>
    <source>
        <strain evidence="1 2">XZGYJ-43</strain>
    </source>
</reference>
<proteinExistence type="predicted"/>
<gene>
    <name evidence="1" type="ORF">ACFQJ9_10680</name>
</gene>
<name>A0ABD5Z3S6_9EURY</name>
<dbReference type="Pfam" id="PF24366">
    <property type="entry name" value="DUF7522"/>
    <property type="match status" value="1"/>
</dbReference>
<dbReference type="InterPro" id="IPR055944">
    <property type="entry name" value="DUF7522"/>
</dbReference>